<reference evidence="10" key="1">
    <citation type="journal article" date="2023" name="Insect Mol. Biol.">
        <title>Genome sequencing provides insights into the evolution of gene families encoding plant cell wall-degrading enzymes in longhorned beetles.</title>
        <authorList>
            <person name="Shin N.R."/>
            <person name="Okamura Y."/>
            <person name="Kirsch R."/>
            <person name="Pauchet Y."/>
        </authorList>
    </citation>
    <scope>NUCLEOTIDE SEQUENCE</scope>
    <source>
        <strain evidence="10">RBIC_L_NR</strain>
    </source>
</reference>
<dbReference type="Pfam" id="PF25037">
    <property type="entry name" value="VPS13_C"/>
    <property type="match status" value="1"/>
</dbReference>
<feature type="domain" description="Vacuolar protein sorting-associated protein 13 VPS13 adaptor binding" evidence="8">
    <location>
        <begin position="1976"/>
        <end position="2486"/>
    </location>
</feature>
<feature type="coiled-coil region" evidence="4">
    <location>
        <begin position="101"/>
        <end position="128"/>
    </location>
</feature>
<evidence type="ECO:0008006" key="12">
    <source>
        <dbReference type="Google" id="ProtNLM"/>
    </source>
</evidence>
<keyword evidence="3" id="KW-0445">Lipid transport</keyword>
<evidence type="ECO:0000313" key="10">
    <source>
        <dbReference type="EMBL" id="KAJ8937448.1"/>
    </source>
</evidence>
<dbReference type="GO" id="GO:0045053">
    <property type="term" value="P:protein retention in Golgi apparatus"/>
    <property type="evidence" value="ECO:0007669"/>
    <property type="project" value="TreeGrafter"/>
</dbReference>
<evidence type="ECO:0000256" key="4">
    <source>
        <dbReference type="SAM" id="Coils"/>
    </source>
</evidence>
<keyword evidence="11" id="KW-1185">Reference proteome</keyword>
<organism evidence="10 11">
    <name type="scientific">Rhamnusium bicolor</name>
    <dbReference type="NCBI Taxonomy" id="1586634"/>
    <lineage>
        <taxon>Eukaryota</taxon>
        <taxon>Metazoa</taxon>
        <taxon>Ecdysozoa</taxon>
        <taxon>Arthropoda</taxon>
        <taxon>Hexapoda</taxon>
        <taxon>Insecta</taxon>
        <taxon>Pterygota</taxon>
        <taxon>Neoptera</taxon>
        <taxon>Endopterygota</taxon>
        <taxon>Coleoptera</taxon>
        <taxon>Polyphaga</taxon>
        <taxon>Cucujiformia</taxon>
        <taxon>Chrysomeloidea</taxon>
        <taxon>Cerambycidae</taxon>
        <taxon>Lepturinae</taxon>
        <taxon>Rhagiini</taxon>
        <taxon>Rhamnusium</taxon>
    </lineage>
</organism>
<comment type="similarity">
    <text evidence="1">Belongs to the VPS13 family.</text>
</comment>
<sequence>MVFEKTLSSVLNRFLGDYVENLNGHQLNVGIWGGDVELKYLALKPSALNELDLPIQTISGTIETLILKIPWKSLYTSPTVICVEDIYLLAAPNQEVKYDPIKEEKRIIEAKQKAIQKFEEIKKAEAEKDKPKADATFVEKLITTIIKNVQLEIKRIHIRYEDKITNPEAPFAFGITLNELAVESTDSTWKKGKDDDLSKIYKVVRLEGLSVYWNCDSEVFGYLHPGAMTYHMSKCIATKDGTPENYSYILGPINASARLRMSPKPENDTPAFSIPKIHLNLDMEKLFIGISKAQYRDIVALADSLDRMAKATPYRKFRPQVDTYRGHFKEWWHFAYESVLSDIRRKREGWQWGHMLSYRKTCEEYKDLYKKKLKNSLSAPDKERIDVCEKALDITNIVIIRQRIEMEIERMKMETTSEKKSWFGWMWGGSSKDDLAGKQKAAAILKELQDEVTPEEKAKLYKAIDYQENVGPAVYPEDYIDNSITFLLRTLEVELRDDDSETPTVLLTELKTVRVKLETRPAGSALKLHVKVDDLMTQGMNQDNFIPKIITSETDNKQLGLLEVAFEINPLDRKCDQRLKIIAQPIKVVYDAKTINKAIEIFKLPADTSLDQIQAAADSGIMNVKEMTSTGLQFAIEKHVRLDLNIDLQAPYIIVPYGGKFTGNENVMVANLGRLKIYSFGEHSTPADVRNLYEQGIAHHDILKVMKEHSYEHFKLELTDLQILVAQSDEDWRTTVKESITSDMHLLNPLSLTITYSKCLIVDDPGLTHHKFKGALPSIDVNISDARLILLVSLATSIPLPTGNDPPPLQPLVRSKGSSLMLLKYKELQESAKLTKKSLPPLPADSDRSGSEFIQMTILEATFEMSELSLTLNQQATLNSAISELASCKVKGLEFKLKQQTFNTNVSLLLGSISLQQNREGTAYDIISTPIANSGEEYLFKVQFNQVDIKSPELHSVYKSCESSLLLDFGVLNIILHQEGLLSLIRYGTNIQNDITQLLEDTPHDRVATTRTGRQLSVISEHLSDIQRVVTKPTKRKKVPLIVETIKFKLKADLQEVSVMFTTDKSNISSCAIRGINTDIIVKHTYTQINAKLIDIAVTDLNPESLHRLILSGTEGVALTAQIVLNNLEIESDKSDMDVTITMGGMRIVFLNWFLMNMLQFLDQFQMAQKKIIEASQAAAQSAKDNMKHAYEKATKISLNVNIKAPDIIVPVSSKSYEALFLDLGVITLCNRFLTLEQKSEEGFSAVVDDLKVSLTDLKIARIKLDSSYKIIRECLLVEPINLEIALKRNLSSSWYTAIPDIDISGKIKTIELLLSQADFQMILSVLSGNLAEGQHSKAKIDKSVSTTDTADDIAIVGIEFTEIPEKTKQVHIFLNFTFTMEHLIINLYTGGLKSLTEETACHDPNTHLGRFSLEGLALKGRILTDDSIVMSVILVNCLLDDMRKGREDMINRLIERSQDSEASSTDIRIYSFTMILSVDYLLKLADFFNTSNQSLEQSKQTQVTTTGISTTKSSRGVVPGPTASKDKETQITVNLKLEKPDIILVEHMDNINTNAMLMNSEILVKFRMAGKHQVINGAIKDLQVYTCTYNPAHRSDTRANILYPVTISLAGSTPQDKGLHVELLVNNIRLSVSPATIELLNRILLTMSSSGTSEDASTKEQFNFENIWKQKPFLDPDYWFLNTEFATEALEGVVPGRTAPQRPLQELCIISMPSIIVTVEAGVGNKTLPMLTLDTSFKGSARNWSSQLSVEASLTMQMGYYNSRLALWEPLIEPVEIVNDSGNRFIPWELKFELSMNEQEEAAAAMSPTSDSEGDSQAQPVMSIDITSENNLEITITKTCLEVLDNLGKAFALAMKSESISSITTLEASYKVLNEIGEDITLMLEQSSFKIADGGSLEDINKSAAVPLQLKSDVVVVHKTVQLGKELLANSLKQDLFLHVKVNSKNCDLALPVVRANKRFFMLNYRGVGHDNWGIISDVKVDGGVTIITLRTILQVYNHFQIPVDVYYMTSRGNELELIGTVQPNGIINLPLKAVYSPTCELFFTVSGYSVTCTPYVWKDLLTNLTITKLLQCPQKASDKAKGPFVMKVVGEIEQVYFENTSRHTMASACYNIHLRPAVIFKNSLPLDIICCVDELAEEFTVQAGETLQLPNVDPGKNVLVIRLPEYLEKEWSCRNNILEDPEEFSVWTFNSYDSPTKMSLNLGMHIVDNHGSLLMTLYCPFWMLNKTGLMIGYRQKLEGKNQAVKCLIFIFLRLEFRRFYERSTPPAPFQRPHSLFFQLEEFLRQKKASIRVESGEWSDKFSMDAAGSAGMVTCKANDRIYQIGIHNQLTYNNLTKQVTFMPYYVIINNAPFPIECQENDRPADHWTKVEPESCSALWPRSELEDKLLKIRVNETEEVSAPFLYTESHTTLLRLNNKYGGISVDIQLTEGAVYINLAPYEHGSAPALLVNHTDCIITFWEKDSIQKRSLLPKNSILYTWENPSGPRMVAWDKGKHAEILSDLRKDDFGEFKPTDDEEIFWVTFLDGMQRVLLFTQDKAVAQGAQACTLFELIQQDITVSIHGLGLSLVNNLTRQEVMYIGIASSGVIWEVCRMNGRRFKQLGTKESTHIEAAYQQFLLRQNDIDSDEDTSHFIIDGKTTIDFKLGIMTKPQKRKIRRTFQTGLWLQMKNSPNQMQFHAKVNRLQIDNQMFDCIFPVVLAPISPPKSVAADSGIKPFMEVSIVQLLMKNSQVRQFKYFKVLVQEFHIKVDLGFINAIVNLLEQTAVTEEDEKQLFLTDMKLVDEALYAHVSSQSIQEQKSFYDLLHFSPLKIHISFSMAAGSSAGPNPSTPNFLTVLLQGIGVTLTDLNDIVFKLAYFERDYTFLTQKQLISEATSHYVGQSIKQLYVLVLGLDVIGNPYGLVVGISKGVEDLFYEPFQGAIQGPDEFAEGLALGVKSLFGHTVGGAAGAVSRITGAMGKGIAALTFDEDYQRKRRDQLKKKPASAQEGMARSGKGLVMGVYSGVTGVFTKPVTGAREQGVEGFFKGLGKGAVGLVTRPVAGVVDFASGSLDVVKRAAECGEDTGKLRPPRFLQADGLVRPYNFHEAEGHKLLTELHKGKYAATDIYAAHYVVIQKKEVLLLTNKRIGYICHNDLFGGWQVEWSYTWEELPQPSRVVPKGVLITTSEKKKKFFGSSDTTKTILIGDAAIREEICLKIESLRGS</sequence>
<dbReference type="Pfam" id="PF25033">
    <property type="entry name" value="VPS13_M"/>
    <property type="match status" value="1"/>
</dbReference>
<comment type="caution">
    <text evidence="10">The sequence shown here is derived from an EMBL/GenBank/DDBJ whole genome shotgun (WGS) entry which is preliminary data.</text>
</comment>
<evidence type="ECO:0000256" key="2">
    <source>
        <dbReference type="ARBA" id="ARBA00022448"/>
    </source>
</evidence>
<dbReference type="InterPro" id="IPR026854">
    <property type="entry name" value="VPS13_N"/>
</dbReference>
<name>A0AAV8XG14_9CUCU</name>
<proteinExistence type="inferred from homology"/>
<dbReference type="Pfam" id="PF12624">
    <property type="entry name" value="VPS13_N"/>
    <property type="match status" value="1"/>
</dbReference>
<evidence type="ECO:0000313" key="11">
    <source>
        <dbReference type="Proteomes" id="UP001162156"/>
    </source>
</evidence>
<dbReference type="EMBL" id="JANEYF010003318">
    <property type="protein sequence ID" value="KAJ8937448.1"/>
    <property type="molecule type" value="Genomic_DNA"/>
</dbReference>
<dbReference type="InterPro" id="IPR026847">
    <property type="entry name" value="VPS13"/>
</dbReference>
<dbReference type="GO" id="GO:0006869">
    <property type="term" value="P:lipid transport"/>
    <property type="evidence" value="ECO:0007669"/>
    <property type="project" value="UniProtKB-KW"/>
</dbReference>
<evidence type="ECO:0000259" key="6">
    <source>
        <dbReference type="Pfam" id="PF12624"/>
    </source>
</evidence>
<protein>
    <recommendedName>
        <fullName evidence="12">Vacuolar protein sorting-associated protein 13A</fullName>
    </recommendedName>
</protein>
<dbReference type="Proteomes" id="UP001162156">
    <property type="component" value="Unassembled WGS sequence"/>
</dbReference>
<evidence type="ECO:0000259" key="8">
    <source>
        <dbReference type="Pfam" id="PF25036"/>
    </source>
</evidence>
<feature type="domain" description="VPS13-like middle region" evidence="7">
    <location>
        <begin position="1061"/>
        <end position="1852"/>
    </location>
</feature>
<dbReference type="InterPro" id="IPR056748">
    <property type="entry name" value="VPS13-like_C"/>
</dbReference>
<accession>A0AAV8XG14</accession>
<dbReference type="InterPro" id="IPR009543">
    <property type="entry name" value="VPS13_VAB"/>
</dbReference>
<dbReference type="InterPro" id="IPR056747">
    <property type="entry name" value="VPS13-like_M"/>
</dbReference>
<feature type="domain" description="Intermembrane lipid transfer protein VPS13-like C-terminal" evidence="9">
    <location>
        <begin position="3068"/>
        <end position="3187"/>
    </location>
</feature>
<dbReference type="PANTHER" id="PTHR16166:SF93">
    <property type="entry name" value="INTERMEMBRANE LIPID TRANSFER PROTEIN VPS13"/>
    <property type="match status" value="1"/>
</dbReference>
<dbReference type="Pfam" id="PF25036">
    <property type="entry name" value="VPS13_VAB"/>
    <property type="match status" value="1"/>
</dbReference>
<dbReference type="GO" id="GO:0006623">
    <property type="term" value="P:protein targeting to vacuole"/>
    <property type="evidence" value="ECO:0007669"/>
    <property type="project" value="TreeGrafter"/>
</dbReference>
<evidence type="ECO:0000256" key="1">
    <source>
        <dbReference type="ARBA" id="ARBA00006545"/>
    </source>
</evidence>
<feature type="domain" description="Chorein N-terminal" evidence="6">
    <location>
        <begin position="2"/>
        <end position="922"/>
    </location>
</feature>
<dbReference type="PANTHER" id="PTHR16166">
    <property type="entry name" value="VACUOLAR PROTEIN SORTING-ASSOCIATED PROTEIN VPS13"/>
    <property type="match status" value="1"/>
</dbReference>
<feature type="region of interest" description="Disordered" evidence="5">
    <location>
        <begin position="1507"/>
        <end position="1526"/>
    </location>
</feature>
<evidence type="ECO:0000259" key="9">
    <source>
        <dbReference type="Pfam" id="PF25037"/>
    </source>
</evidence>
<evidence type="ECO:0000256" key="3">
    <source>
        <dbReference type="ARBA" id="ARBA00023055"/>
    </source>
</evidence>
<gene>
    <name evidence="10" type="ORF">NQ314_011837</name>
</gene>
<evidence type="ECO:0000259" key="7">
    <source>
        <dbReference type="Pfam" id="PF25033"/>
    </source>
</evidence>
<keyword evidence="4" id="KW-0175">Coiled coil</keyword>
<evidence type="ECO:0000256" key="5">
    <source>
        <dbReference type="SAM" id="MobiDB-lite"/>
    </source>
</evidence>
<keyword evidence="2" id="KW-0813">Transport</keyword>